<name>A0ACC3DWM6_9PEZI</name>
<gene>
    <name evidence="1" type="ORF">LTS18_009814</name>
</gene>
<evidence type="ECO:0000313" key="2">
    <source>
        <dbReference type="Proteomes" id="UP001186974"/>
    </source>
</evidence>
<reference evidence="1" key="1">
    <citation type="submission" date="2024-09" db="EMBL/GenBank/DDBJ databases">
        <title>Black Yeasts Isolated from many extreme environments.</title>
        <authorList>
            <person name="Coleine C."/>
            <person name="Stajich J.E."/>
            <person name="Selbmann L."/>
        </authorList>
    </citation>
    <scope>NUCLEOTIDE SEQUENCE</scope>
    <source>
        <strain evidence="1">CCFEE 5737</strain>
    </source>
</reference>
<evidence type="ECO:0000313" key="1">
    <source>
        <dbReference type="EMBL" id="KAK3081141.1"/>
    </source>
</evidence>
<dbReference type="EMBL" id="JAWDJW010000269">
    <property type="protein sequence ID" value="KAK3081141.1"/>
    <property type="molecule type" value="Genomic_DNA"/>
</dbReference>
<protein>
    <submittedName>
        <fullName evidence="1">Uncharacterized protein</fullName>
    </submittedName>
</protein>
<comment type="caution">
    <text evidence="1">The sequence shown here is derived from an EMBL/GenBank/DDBJ whole genome shotgun (WGS) entry which is preliminary data.</text>
</comment>
<feature type="non-terminal residue" evidence="1">
    <location>
        <position position="1"/>
    </location>
</feature>
<keyword evidence="2" id="KW-1185">Reference proteome</keyword>
<sequence length="410" mass="44256">GGAGGTFGVVVEATVKAYPDLPVTVANYWVNATKPPRNIGSLLTMLQGHQGLWDAYGYLATQMPALSKIGTSGYFYALPDAIKGNAIYIGEVNQSQINEVWTPIINKMQSFPGMQAAQTKVFTYPNFKSFFDDNYGSIDTDEGMRKQKRHGPGGDEPMDMSKPTTPFGLVPTNSHLLSEKDLNSPDLVSALKPSHAVCLLLVGGGKVMEPDDETSVVPAWRKAYVHALSMKTPQNIFARTSLDGLQKLSTDMGAYRNEAFYDTPDWKQMFWGSNYERLSQIKTKYDPDMLFWISPGINADYIRVANGRVCRRTAPPTEEQPVPPTDVLNIAPMKSLADITNYLGSGAASGVFPAAPQPPVNDTKETVGPLLGLLGTMTGGGADNNGSTAVNALRAAAGMKWMPGMSGRSS</sequence>
<organism evidence="1 2">
    <name type="scientific">Coniosporium uncinatum</name>
    <dbReference type="NCBI Taxonomy" id="93489"/>
    <lineage>
        <taxon>Eukaryota</taxon>
        <taxon>Fungi</taxon>
        <taxon>Dikarya</taxon>
        <taxon>Ascomycota</taxon>
        <taxon>Pezizomycotina</taxon>
        <taxon>Dothideomycetes</taxon>
        <taxon>Dothideomycetes incertae sedis</taxon>
        <taxon>Coniosporium</taxon>
    </lineage>
</organism>
<dbReference type="Proteomes" id="UP001186974">
    <property type="component" value="Unassembled WGS sequence"/>
</dbReference>
<proteinExistence type="predicted"/>
<accession>A0ACC3DWM6</accession>